<name>A0A378TKM5_9MYCO</name>
<evidence type="ECO:0000256" key="2">
    <source>
        <dbReference type="ARBA" id="ARBA00007531"/>
    </source>
</evidence>
<comment type="subcellular location">
    <subcellularLocation>
        <location evidence="1">Cell membrane</location>
    </subcellularLocation>
</comment>
<dbReference type="Proteomes" id="UP000254978">
    <property type="component" value="Unassembled WGS sequence"/>
</dbReference>
<dbReference type="Gene3D" id="2.60.40.2880">
    <property type="entry name" value="MmpS1-5, C-terminal soluble domain"/>
    <property type="match status" value="1"/>
</dbReference>
<dbReference type="Pfam" id="PF05423">
    <property type="entry name" value="Mycobact_memb"/>
    <property type="match status" value="1"/>
</dbReference>
<feature type="region of interest" description="Disordered" evidence="7">
    <location>
        <begin position="94"/>
        <end position="137"/>
    </location>
</feature>
<accession>A0A378TKM5</accession>
<dbReference type="EMBL" id="UGQT01000001">
    <property type="protein sequence ID" value="STZ61289.1"/>
    <property type="molecule type" value="Genomic_DNA"/>
</dbReference>
<evidence type="ECO:0000256" key="8">
    <source>
        <dbReference type="SAM" id="Phobius"/>
    </source>
</evidence>
<dbReference type="InterPro" id="IPR038468">
    <property type="entry name" value="MmpS_C"/>
</dbReference>
<evidence type="ECO:0000313" key="10">
    <source>
        <dbReference type="Proteomes" id="UP000254978"/>
    </source>
</evidence>
<evidence type="ECO:0000256" key="6">
    <source>
        <dbReference type="ARBA" id="ARBA00023136"/>
    </source>
</evidence>
<evidence type="ECO:0000256" key="1">
    <source>
        <dbReference type="ARBA" id="ARBA00004236"/>
    </source>
</evidence>
<proteinExistence type="inferred from homology"/>
<evidence type="ECO:0000256" key="4">
    <source>
        <dbReference type="ARBA" id="ARBA00022692"/>
    </source>
</evidence>
<feature type="compositionally biased region" description="Low complexity" evidence="7">
    <location>
        <begin position="16"/>
        <end position="30"/>
    </location>
</feature>
<dbReference type="GO" id="GO:0005886">
    <property type="term" value="C:plasma membrane"/>
    <property type="evidence" value="ECO:0007669"/>
    <property type="project" value="UniProtKB-SubCell"/>
</dbReference>
<reference evidence="9 10" key="1">
    <citation type="submission" date="2018-06" db="EMBL/GenBank/DDBJ databases">
        <authorList>
            <consortium name="Pathogen Informatics"/>
            <person name="Doyle S."/>
        </authorList>
    </citation>
    <scope>NUCLEOTIDE SEQUENCE [LARGE SCALE GENOMIC DNA]</scope>
    <source>
        <strain evidence="9 10">NCTC10821</strain>
    </source>
</reference>
<gene>
    <name evidence="9" type="ORF">NCTC10821_04840</name>
</gene>
<sequence length="232" mass="24529">MGDHNARYPDAPYPDPAYAGPYSYPSYTPTQHTEQLPPYWTQTQQPMQPPPEPPEPRSARWLWLAAGTAVLVVVGLVIALVINETSSKEDTFVAPLPPVAQEPTTPTTVPPTTTRAPSTTAPSPTLPTPSTSVPLLPPTTAVPGVSEPVEYTVSGEGRAISITYVDAGGVLQMEFNVVLPWSKQVNLSSPALSAASVTVLNVGREVTCTVEVDGEQVRERTGTGLTICASVG</sequence>
<keyword evidence="4 8" id="KW-0812">Transmembrane</keyword>
<protein>
    <submittedName>
        <fullName evidence="9">Mycobacterium membrane protein</fullName>
    </submittedName>
</protein>
<dbReference type="InterPro" id="IPR008693">
    <property type="entry name" value="MmpS"/>
</dbReference>
<keyword evidence="5 8" id="KW-1133">Transmembrane helix</keyword>
<organism evidence="9 10">
    <name type="scientific">Mycolicibacterium tokaiense</name>
    <dbReference type="NCBI Taxonomy" id="39695"/>
    <lineage>
        <taxon>Bacteria</taxon>
        <taxon>Bacillati</taxon>
        <taxon>Actinomycetota</taxon>
        <taxon>Actinomycetes</taxon>
        <taxon>Mycobacteriales</taxon>
        <taxon>Mycobacteriaceae</taxon>
        <taxon>Mycolicibacterium</taxon>
    </lineage>
</organism>
<keyword evidence="3" id="KW-1003">Cell membrane</keyword>
<feature type="compositionally biased region" description="Low complexity" evidence="7">
    <location>
        <begin position="101"/>
        <end position="137"/>
    </location>
</feature>
<feature type="transmembrane region" description="Helical" evidence="8">
    <location>
        <begin position="61"/>
        <end position="82"/>
    </location>
</feature>
<keyword evidence="6 8" id="KW-0472">Membrane</keyword>
<comment type="similarity">
    <text evidence="2">Belongs to the MmpS family.</text>
</comment>
<evidence type="ECO:0000256" key="7">
    <source>
        <dbReference type="SAM" id="MobiDB-lite"/>
    </source>
</evidence>
<dbReference type="AlphaFoldDB" id="A0A378TKM5"/>
<evidence type="ECO:0000313" key="9">
    <source>
        <dbReference type="EMBL" id="STZ61289.1"/>
    </source>
</evidence>
<keyword evidence="10" id="KW-1185">Reference proteome</keyword>
<evidence type="ECO:0000256" key="5">
    <source>
        <dbReference type="ARBA" id="ARBA00022989"/>
    </source>
</evidence>
<evidence type="ECO:0000256" key="3">
    <source>
        <dbReference type="ARBA" id="ARBA00022475"/>
    </source>
</evidence>
<feature type="region of interest" description="Disordered" evidence="7">
    <location>
        <begin position="1"/>
        <end position="34"/>
    </location>
</feature>